<dbReference type="InterPro" id="IPR001079">
    <property type="entry name" value="Galectin_CRD"/>
</dbReference>
<protein>
    <submittedName>
        <fullName evidence="6">Galectin-4</fullName>
    </submittedName>
</protein>
<dbReference type="InterPro" id="IPR044156">
    <property type="entry name" value="Galectin-like"/>
</dbReference>
<feature type="domain" description="Galectin" evidence="5">
    <location>
        <begin position="14"/>
        <end position="147"/>
    </location>
</feature>
<evidence type="ECO:0000256" key="1">
    <source>
        <dbReference type="ARBA" id="ARBA00022734"/>
    </source>
</evidence>
<feature type="compositionally biased region" description="Basic and acidic residues" evidence="4">
    <location>
        <begin position="742"/>
        <end position="752"/>
    </location>
</feature>
<dbReference type="Pfam" id="PF00337">
    <property type="entry name" value="Gal-bind_lectin"/>
    <property type="match status" value="2"/>
</dbReference>
<dbReference type="EMBL" id="CACVKT020010252">
    <property type="protein sequence ID" value="CAC5425574.1"/>
    <property type="molecule type" value="Genomic_DNA"/>
</dbReference>
<feature type="compositionally biased region" description="Polar residues" evidence="4">
    <location>
        <begin position="703"/>
        <end position="715"/>
    </location>
</feature>
<gene>
    <name evidence="6" type="ORF">MCOR_57378</name>
</gene>
<proteinExistence type="predicted"/>
<dbReference type="PANTHER" id="PTHR11346:SF176">
    <property type="entry name" value="32 KDA BETA-GALACTOSIDE-BINDING LECTIN LEC-3"/>
    <property type="match status" value="1"/>
</dbReference>
<dbReference type="OrthoDB" id="10072038at2759"/>
<dbReference type="SMART" id="SM00908">
    <property type="entry name" value="Gal-bind_lectin"/>
    <property type="match status" value="2"/>
</dbReference>
<dbReference type="SUPFAM" id="SSF49899">
    <property type="entry name" value="Concanavalin A-like lectins/glucanases"/>
    <property type="match status" value="2"/>
</dbReference>
<dbReference type="GO" id="GO:0030246">
    <property type="term" value="F:carbohydrate binding"/>
    <property type="evidence" value="ECO:0007669"/>
    <property type="project" value="UniProtKB-KW"/>
</dbReference>
<organism evidence="6 7">
    <name type="scientific">Mytilus coruscus</name>
    <name type="common">Sea mussel</name>
    <dbReference type="NCBI Taxonomy" id="42192"/>
    <lineage>
        <taxon>Eukaryota</taxon>
        <taxon>Metazoa</taxon>
        <taxon>Spiralia</taxon>
        <taxon>Lophotrochozoa</taxon>
        <taxon>Mollusca</taxon>
        <taxon>Bivalvia</taxon>
        <taxon>Autobranchia</taxon>
        <taxon>Pteriomorphia</taxon>
        <taxon>Mytilida</taxon>
        <taxon>Mytiloidea</taxon>
        <taxon>Mytilidae</taxon>
        <taxon>Mytilinae</taxon>
        <taxon>Mytilus</taxon>
    </lineage>
</organism>
<dbReference type="AlphaFoldDB" id="A0A6J8EYI9"/>
<evidence type="ECO:0000313" key="6">
    <source>
        <dbReference type="EMBL" id="CAC5425574.1"/>
    </source>
</evidence>
<feature type="compositionally biased region" description="Polar residues" evidence="4">
    <location>
        <begin position="682"/>
        <end position="693"/>
    </location>
</feature>
<dbReference type="InterPro" id="IPR013320">
    <property type="entry name" value="ConA-like_dom_sf"/>
</dbReference>
<feature type="domain" description="Galectin" evidence="5">
    <location>
        <begin position="222"/>
        <end position="357"/>
    </location>
</feature>
<evidence type="ECO:0000256" key="3">
    <source>
        <dbReference type="SAM" id="Coils"/>
    </source>
</evidence>
<dbReference type="Proteomes" id="UP000507470">
    <property type="component" value="Unassembled WGS sequence"/>
</dbReference>
<evidence type="ECO:0000313" key="7">
    <source>
        <dbReference type="Proteomes" id="UP000507470"/>
    </source>
</evidence>
<dbReference type="PROSITE" id="PS51304">
    <property type="entry name" value="GALECTIN"/>
    <property type="match status" value="2"/>
</dbReference>
<keyword evidence="7" id="KW-1185">Reference proteome</keyword>
<sequence>MAYAGSVVNPPLPYIGGIPGGMTDGRQIIVQGTVPFHENAFTVNLQCGSSLNPQSDTALHFNIRFNENCAVRNSLQNGSWGSEERTGGMPFQKNYPFEIIILCQHHHYKVAVNGKHFCEFRHRIAKHKVNTLAVISPAGQVSSIRFDGPGAGGGQHAKIKLGPFSFEFGNHGPQHHNPPPMPQPAGGFPQAGGFPPAGAFQPPPQQPAGYPGAPMMNPPVPLVTPIQGGIYPGKMINISGVPNPTATRFTVNLQCGAYEGSDIALHFDVRFQAGADYNVVVRNSCQNGSWGAEEKQLPYFPFMPNASFDMIVLVEQNQFKVAVNNQHLFAFSHRIPFQRVDSLIIKGDVRLSQNPARIRQRRAIQMAPMERLQQKKKVSFKMKESAMEDIHVVEECREMFKKEIYVLGQEIIKFRESCEKELQRYKIRIHKELQQSLSAADIEQATQDTTESPVKAPDIETKEKMNEVIHKDPTAVTKMWHDKLNSLQEDMDILAKRQSQIDRENMLADKEESLFERKTELENYEKEMEEIESGLDRRQEMCQKRQKDLLSLEEELDRLKQELEKKKEGLDLLGVDSSELKNRDRRNWEHVRNNLLQKQSFLQKKVDQYRTELATLKASCTAKDISIQKLQYQVTELKETVAERDAKIEKLNTQLSFMIEESNIKEKKAKSLPRQNSFAKMFNRQKSFQTQKSIENEDRDKVSSSLPKNISSTRTSVKHPMRRSIDVTNTANGFQMGIKPPSADESRACIVM</sequence>
<dbReference type="SMART" id="SM00276">
    <property type="entry name" value="GLECT"/>
    <property type="match status" value="2"/>
</dbReference>
<accession>A0A6J8EYI9</accession>
<feature type="region of interest" description="Disordered" evidence="4">
    <location>
        <begin position="682"/>
        <end position="720"/>
    </location>
</feature>
<dbReference type="FunFam" id="2.60.120.200:FF:000124">
    <property type="entry name" value="Galectin-4"/>
    <property type="match status" value="2"/>
</dbReference>
<name>A0A6J8EYI9_MYTCO</name>
<dbReference type="PANTHER" id="PTHR11346">
    <property type="entry name" value="GALECTIN"/>
    <property type="match status" value="1"/>
</dbReference>
<feature type="region of interest" description="Disordered" evidence="4">
    <location>
        <begin position="732"/>
        <end position="752"/>
    </location>
</feature>
<keyword evidence="2" id="KW-0677">Repeat</keyword>
<reference evidence="6 7" key="1">
    <citation type="submission" date="2020-06" db="EMBL/GenBank/DDBJ databases">
        <authorList>
            <person name="Li R."/>
            <person name="Bekaert M."/>
        </authorList>
    </citation>
    <scope>NUCLEOTIDE SEQUENCE [LARGE SCALE GENOMIC DNA]</scope>
    <source>
        <strain evidence="7">wild</strain>
    </source>
</reference>
<feature type="coiled-coil region" evidence="3">
    <location>
        <begin position="484"/>
        <end position="654"/>
    </location>
</feature>
<keyword evidence="3" id="KW-0175">Coiled coil</keyword>
<keyword evidence="1" id="KW-0430">Lectin</keyword>
<evidence type="ECO:0000256" key="2">
    <source>
        <dbReference type="ARBA" id="ARBA00022737"/>
    </source>
</evidence>
<dbReference type="Gene3D" id="2.60.120.200">
    <property type="match status" value="2"/>
</dbReference>
<dbReference type="CDD" id="cd00070">
    <property type="entry name" value="GLECT"/>
    <property type="match status" value="2"/>
</dbReference>
<evidence type="ECO:0000256" key="4">
    <source>
        <dbReference type="SAM" id="MobiDB-lite"/>
    </source>
</evidence>
<evidence type="ECO:0000259" key="5">
    <source>
        <dbReference type="PROSITE" id="PS51304"/>
    </source>
</evidence>